<gene>
    <name evidence="3" type="ORF">SAMN06273572_101728</name>
</gene>
<dbReference type="InterPro" id="IPR036282">
    <property type="entry name" value="Glutathione-S-Trfase_C_sf"/>
</dbReference>
<dbReference type="PROSITE" id="PS50404">
    <property type="entry name" value="GST_NTER"/>
    <property type="match status" value="1"/>
</dbReference>
<dbReference type="SUPFAM" id="SSF52833">
    <property type="entry name" value="Thioredoxin-like"/>
    <property type="match status" value="1"/>
</dbReference>
<evidence type="ECO:0000259" key="2">
    <source>
        <dbReference type="PROSITE" id="PS50405"/>
    </source>
</evidence>
<feature type="domain" description="GST C-terminal" evidence="2">
    <location>
        <begin position="87"/>
        <end position="222"/>
    </location>
</feature>
<organism evidence="3 4">
    <name type="scientific">Pontivivens marinum</name>
    <dbReference type="NCBI Taxonomy" id="1690039"/>
    <lineage>
        <taxon>Bacteria</taxon>
        <taxon>Pseudomonadati</taxon>
        <taxon>Pseudomonadota</taxon>
        <taxon>Alphaproteobacteria</taxon>
        <taxon>Rhodobacterales</taxon>
        <taxon>Paracoccaceae</taxon>
        <taxon>Pontivivens</taxon>
    </lineage>
</organism>
<feature type="domain" description="GST N-terminal" evidence="1">
    <location>
        <begin position="1"/>
        <end position="82"/>
    </location>
</feature>
<dbReference type="EMBL" id="OCTN01000001">
    <property type="protein sequence ID" value="SOH92878.1"/>
    <property type="molecule type" value="Genomic_DNA"/>
</dbReference>
<evidence type="ECO:0000313" key="4">
    <source>
        <dbReference type="Proteomes" id="UP000220034"/>
    </source>
</evidence>
<dbReference type="Pfam" id="PF13417">
    <property type="entry name" value="GST_N_3"/>
    <property type="match status" value="1"/>
</dbReference>
<dbReference type="Proteomes" id="UP000220034">
    <property type="component" value="Unassembled WGS sequence"/>
</dbReference>
<dbReference type="CDD" id="cd00570">
    <property type="entry name" value="GST_N_family"/>
    <property type="match status" value="1"/>
</dbReference>
<dbReference type="Gene3D" id="1.20.1050.10">
    <property type="match status" value="1"/>
</dbReference>
<dbReference type="RefSeq" id="WP_097928434.1">
    <property type="nucleotide sequence ID" value="NZ_OCTN01000001.1"/>
</dbReference>
<accession>A0A2C9CNU9</accession>
<dbReference type="SUPFAM" id="SSF47616">
    <property type="entry name" value="GST C-terminal domain-like"/>
    <property type="match status" value="1"/>
</dbReference>
<dbReference type="AlphaFoldDB" id="A0A2C9CNU9"/>
<dbReference type="SFLD" id="SFLDS00019">
    <property type="entry name" value="Glutathione_Transferase_(cytos"/>
    <property type="match status" value="1"/>
</dbReference>
<dbReference type="PROSITE" id="PS50405">
    <property type="entry name" value="GST_CTER"/>
    <property type="match status" value="1"/>
</dbReference>
<keyword evidence="4" id="KW-1185">Reference proteome</keyword>
<dbReference type="Gene3D" id="3.40.30.10">
    <property type="entry name" value="Glutaredoxin"/>
    <property type="match status" value="1"/>
</dbReference>
<dbReference type="PANTHER" id="PTHR44051:SF8">
    <property type="entry name" value="GLUTATHIONE S-TRANSFERASE GSTA"/>
    <property type="match status" value="1"/>
</dbReference>
<evidence type="ECO:0000259" key="1">
    <source>
        <dbReference type="PROSITE" id="PS50404"/>
    </source>
</evidence>
<sequence>MAYHLYWLSGAPPVWRVMLALNLKKIRFTDTRFEMGSDEMSDPAFRLISPRGEVPVLMTPDGPVRESLAILAYLDRVKPDPPLFGRSPTEAGVIWQWIMDYENHLRGAMVTMSTIAFRGEQEARKDDLAAAMEVGCREMETILHRLRLMPWLGGNQLSAADIAFYPGVQWMRRAMRHVDETPMHALMDHPALRKWEQKIEKLPKFAQTIPPHWTADEPANISGLLG</sequence>
<keyword evidence="3" id="KW-0670">Pyruvate</keyword>
<dbReference type="GO" id="GO:0016853">
    <property type="term" value="F:isomerase activity"/>
    <property type="evidence" value="ECO:0007669"/>
    <property type="project" value="UniProtKB-KW"/>
</dbReference>
<dbReference type="Pfam" id="PF13410">
    <property type="entry name" value="GST_C_2"/>
    <property type="match status" value="1"/>
</dbReference>
<keyword evidence="3" id="KW-0413">Isomerase</keyword>
<evidence type="ECO:0000313" key="3">
    <source>
        <dbReference type="EMBL" id="SOH92878.1"/>
    </source>
</evidence>
<dbReference type="InterPro" id="IPR010987">
    <property type="entry name" value="Glutathione-S-Trfase_C-like"/>
</dbReference>
<proteinExistence type="predicted"/>
<dbReference type="OrthoDB" id="9794721at2"/>
<dbReference type="InterPro" id="IPR040079">
    <property type="entry name" value="Glutathione_S-Trfase"/>
</dbReference>
<dbReference type="SFLD" id="SFLDG00358">
    <property type="entry name" value="Main_(cytGST)"/>
    <property type="match status" value="1"/>
</dbReference>
<name>A0A2C9CNU9_9RHOB</name>
<dbReference type="InterPro" id="IPR004045">
    <property type="entry name" value="Glutathione_S-Trfase_N"/>
</dbReference>
<dbReference type="InterPro" id="IPR036249">
    <property type="entry name" value="Thioredoxin-like_sf"/>
</dbReference>
<dbReference type="PANTHER" id="PTHR44051">
    <property type="entry name" value="GLUTATHIONE S-TRANSFERASE-RELATED"/>
    <property type="match status" value="1"/>
</dbReference>
<reference evidence="4" key="1">
    <citation type="submission" date="2017-09" db="EMBL/GenBank/DDBJ databases">
        <authorList>
            <person name="Varghese N."/>
            <person name="Submissions S."/>
        </authorList>
    </citation>
    <scope>NUCLEOTIDE SEQUENCE [LARGE SCALE GENOMIC DNA]</scope>
    <source>
        <strain evidence="4">C7</strain>
    </source>
</reference>
<protein>
    <submittedName>
        <fullName evidence="3">Maleylpyruvate isomerase</fullName>
    </submittedName>
</protein>